<dbReference type="EMBL" id="SOSA01000313">
    <property type="protein sequence ID" value="THC92716.1"/>
    <property type="molecule type" value="Genomic_DNA"/>
</dbReference>
<evidence type="ECO:0000313" key="2">
    <source>
        <dbReference type="EMBL" id="THC92716.1"/>
    </source>
</evidence>
<dbReference type="Proteomes" id="UP000308092">
    <property type="component" value="Unassembled WGS sequence"/>
</dbReference>
<proteinExistence type="predicted"/>
<organism evidence="2 3">
    <name type="scientific">Aspergillus tanneri</name>
    <dbReference type="NCBI Taxonomy" id="1220188"/>
    <lineage>
        <taxon>Eukaryota</taxon>
        <taxon>Fungi</taxon>
        <taxon>Dikarya</taxon>
        <taxon>Ascomycota</taxon>
        <taxon>Pezizomycotina</taxon>
        <taxon>Eurotiomycetes</taxon>
        <taxon>Eurotiomycetidae</taxon>
        <taxon>Eurotiales</taxon>
        <taxon>Aspergillaceae</taxon>
        <taxon>Aspergillus</taxon>
        <taxon>Aspergillus subgen. Circumdati</taxon>
    </lineage>
</organism>
<dbReference type="PANTHER" id="PTHR43162:SF1">
    <property type="entry name" value="PRESTALK A DIFFERENTIATION PROTEIN A"/>
    <property type="match status" value="1"/>
</dbReference>
<gene>
    <name evidence="1" type="ORF">ATNIH1004_009638</name>
    <name evidence="2" type="ORF">EYZ11_007793</name>
</gene>
<keyword evidence="3" id="KW-1185">Reference proteome</keyword>
<dbReference type="Proteomes" id="UP000324241">
    <property type="component" value="Unassembled WGS sequence"/>
</dbReference>
<dbReference type="InterPro" id="IPR051604">
    <property type="entry name" value="Ergot_Alk_Oxidoreductase"/>
</dbReference>
<dbReference type="AlphaFoldDB" id="A0A4S3JC32"/>
<dbReference type="STRING" id="1220188.A0A4S3JC32"/>
<accession>A0A4S3JC32</accession>
<dbReference type="GeneID" id="54332340"/>
<protein>
    <submittedName>
        <fullName evidence="2">Uncharacterized protein</fullName>
    </submittedName>
</protein>
<dbReference type="VEuPathDB" id="FungiDB:EYZ11_007793"/>
<comment type="caution">
    <text evidence="2">The sequence shown here is derived from an EMBL/GenBank/DDBJ whole genome shotgun (WGS) entry which is preliminary data.</text>
</comment>
<dbReference type="Gene3D" id="3.90.25.10">
    <property type="entry name" value="UDP-galactose 4-epimerase, domain 1"/>
    <property type="match status" value="1"/>
</dbReference>
<dbReference type="EMBL" id="QUQM01000005">
    <property type="protein sequence ID" value="KAA8642879.1"/>
    <property type="molecule type" value="Genomic_DNA"/>
</dbReference>
<name>A0A4S3JC32_9EURO</name>
<evidence type="ECO:0000313" key="1">
    <source>
        <dbReference type="EMBL" id="KAA8642879.1"/>
    </source>
</evidence>
<sequence>MPNPITVTTIILGRELLTYDEIAQKLSVTLGRKIEQDRLSDEDRCQGLVNAGVSKYYTRFLTNTEVASSTRFKTHLNDEVENVTGRPTSSDIFVSDYRPVWV</sequence>
<evidence type="ECO:0000313" key="3">
    <source>
        <dbReference type="Proteomes" id="UP000308092"/>
    </source>
</evidence>
<reference evidence="1 4" key="2">
    <citation type="submission" date="2019-08" db="EMBL/GenBank/DDBJ databases">
        <title>The genome sequence of a newly discovered highly antifungal drug resistant Aspergillus species, Aspergillus tanneri NIH 1004.</title>
        <authorList>
            <person name="Mounaud S."/>
            <person name="Singh I."/>
            <person name="Joardar V."/>
            <person name="Pakala S."/>
            <person name="Pakala S."/>
            <person name="Venepally P."/>
            <person name="Chung J.K."/>
            <person name="Losada L."/>
            <person name="Nierman W.C."/>
        </authorList>
    </citation>
    <scope>NUCLEOTIDE SEQUENCE [LARGE SCALE GENOMIC DNA]</scope>
    <source>
        <strain evidence="1 4">NIH1004</strain>
    </source>
</reference>
<dbReference type="OrthoDB" id="9997102at2759"/>
<dbReference type="PANTHER" id="PTHR43162">
    <property type="match status" value="1"/>
</dbReference>
<reference evidence="2 3" key="1">
    <citation type="submission" date="2019-03" db="EMBL/GenBank/DDBJ databases">
        <title>The genome sequence of a newly discovered highly antifungal drug resistant Aspergillus species, Aspergillus tanneri NIH 1004.</title>
        <authorList>
            <person name="Mounaud S."/>
            <person name="Singh I."/>
            <person name="Joardar V."/>
            <person name="Pakala S."/>
            <person name="Pakala S."/>
            <person name="Venepally P."/>
            <person name="Hoover J."/>
            <person name="Nierman W."/>
            <person name="Chung J."/>
            <person name="Losada L."/>
        </authorList>
    </citation>
    <scope>NUCLEOTIDE SEQUENCE [LARGE SCALE GENOMIC DNA]</scope>
    <source>
        <strain evidence="2 3">NIH1004</strain>
    </source>
</reference>
<dbReference type="RefSeq" id="XP_033422241.1">
    <property type="nucleotide sequence ID" value="XM_033574223.1"/>
</dbReference>
<evidence type="ECO:0000313" key="4">
    <source>
        <dbReference type="Proteomes" id="UP000324241"/>
    </source>
</evidence>